<dbReference type="AlphaFoldDB" id="A0A395GXW4"/>
<dbReference type="OrthoDB" id="186626at2759"/>
<name>A0A395GXW4_9EURO</name>
<accession>A0A395GXW4</accession>
<organism evidence="1 2">
    <name type="scientific">Aspergillus ibericus CBS 121593</name>
    <dbReference type="NCBI Taxonomy" id="1448316"/>
    <lineage>
        <taxon>Eukaryota</taxon>
        <taxon>Fungi</taxon>
        <taxon>Dikarya</taxon>
        <taxon>Ascomycota</taxon>
        <taxon>Pezizomycotina</taxon>
        <taxon>Eurotiomycetes</taxon>
        <taxon>Eurotiomycetidae</taxon>
        <taxon>Eurotiales</taxon>
        <taxon>Aspergillaceae</taxon>
        <taxon>Aspergillus</taxon>
        <taxon>Aspergillus subgen. Circumdati</taxon>
    </lineage>
</organism>
<reference evidence="1 2" key="1">
    <citation type="submission" date="2018-02" db="EMBL/GenBank/DDBJ databases">
        <title>The genomes of Aspergillus section Nigri reveals drivers in fungal speciation.</title>
        <authorList>
            <consortium name="DOE Joint Genome Institute"/>
            <person name="Vesth T.C."/>
            <person name="Nybo J."/>
            <person name="Theobald S."/>
            <person name="Brandl J."/>
            <person name="Frisvad J.C."/>
            <person name="Nielsen K.F."/>
            <person name="Lyhne E.K."/>
            <person name="Kogle M.E."/>
            <person name="Kuo A."/>
            <person name="Riley R."/>
            <person name="Clum A."/>
            <person name="Nolan M."/>
            <person name="Lipzen A."/>
            <person name="Salamov A."/>
            <person name="Henrissat B."/>
            <person name="Wiebenga A."/>
            <person name="De vries R.P."/>
            <person name="Grigoriev I.V."/>
            <person name="Mortensen U.H."/>
            <person name="Andersen M.R."/>
            <person name="Baker S.E."/>
        </authorList>
    </citation>
    <scope>NUCLEOTIDE SEQUENCE [LARGE SCALE GENOMIC DNA]</scope>
    <source>
        <strain evidence="1 2">CBS 121593</strain>
    </source>
</reference>
<sequence>MAVHTVRLRRALSSASATKNRSIQITRNILHLQVLVHLFRVAISLALLPLDNTILLGAYAARCLPVGLLSDSKTGTRRRQAALRDKSFQPKTVLVTGIDTPYGLAVARGWYYEGHRVVGAEVVGEEGGSGVPCGESMSRALGKYYRLTRKGYVVQVLDVVVKEKVDVWVPCCEGMEGEEGDAAAKGVVEARTECKCVTLDRGMVELIADREAFMRFLVEKGLPVVERHEVLSRDAVHKILHRSPTKVWNMRRDGDREVVLPKRTLSLTYSEVSEIRISRERPWTLQQQTRLGSFFAEMVVVAGHVKASKIYPADEQGGWGQSPMDRGLATAIQALMDRFATQVGPRLTGHMRLKLLVDEEMAASYLRYVIHIDSCVHGASAVKYLLLEEAPGSLVAGYLGVLTPQTNGVAEVNVTGEMSLKADISTPPRKGFSLYRAVKKCNVKRMVPMFKGVDRALSEGSKLLFFWKNQKFSQLDPMPWWWHAHIYQPLRELEMIVKPKRA</sequence>
<evidence type="ECO:0000313" key="1">
    <source>
        <dbReference type="EMBL" id="RAL00183.1"/>
    </source>
</evidence>
<gene>
    <name evidence="1" type="ORF">BO80DRAFT_109444</name>
</gene>
<keyword evidence="2" id="KW-1185">Reference proteome</keyword>
<protein>
    <submittedName>
        <fullName evidence="1">Uncharacterized protein</fullName>
    </submittedName>
</protein>
<dbReference type="RefSeq" id="XP_025574510.1">
    <property type="nucleotide sequence ID" value="XM_025713399.1"/>
</dbReference>
<dbReference type="VEuPathDB" id="FungiDB:BO80DRAFT_109444"/>
<dbReference type="Proteomes" id="UP000249402">
    <property type="component" value="Unassembled WGS sequence"/>
</dbReference>
<proteinExistence type="predicted"/>
<dbReference type="EMBL" id="KZ824442">
    <property type="protein sequence ID" value="RAL00183.1"/>
    <property type="molecule type" value="Genomic_DNA"/>
</dbReference>
<evidence type="ECO:0000313" key="2">
    <source>
        <dbReference type="Proteomes" id="UP000249402"/>
    </source>
</evidence>
<dbReference type="GeneID" id="37218264"/>